<feature type="region of interest" description="Disordered" evidence="8">
    <location>
        <begin position="1"/>
        <end position="32"/>
    </location>
</feature>
<evidence type="ECO:0000313" key="10">
    <source>
        <dbReference type="EMBL" id="WCZ38957.1"/>
    </source>
</evidence>
<dbReference type="Pfam" id="PF26314">
    <property type="entry name" value="MptA_B_family"/>
    <property type="match status" value="1"/>
</dbReference>
<keyword evidence="5 9" id="KW-1133">Transmembrane helix</keyword>
<evidence type="ECO:0000256" key="8">
    <source>
        <dbReference type="SAM" id="MobiDB-lite"/>
    </source>
</evidence>
<feature type="transmembrane region" description="Helical" evidence="9">
    <location>
        <begin position="132"/>
        <end position="151"/>
    </location>
</feature>
<accession>A0ABY7UK23</accession>
<feature type="transmembrane region" description="Helical" evidence="9">
    <location>
        <begin position="486"/>
        <end position="504"/>
    </location>
</feature>
<keyword evidence="3" id="KW-0808">Transferase</keyword>
<reference evidence="10 11" key="1">
    <citation type="submission" date="2020-10" db="EMBL/GenBank/DDBJ databases">
        <title>Complete genome sequence of Corynebacterium jeddahense DSM 45997, type strain of Corynebacterium jeddahense.</title>
        <authorList>
            <person name="Busche T."/>
            <person name="Kalinowski J."/>
            <person name="Ruckert C."/>
        </authorList>
    </citation>
    <scope>NUCLEOTIDE SEQUENCE [LARGE SCALE GENOMIC DNA]</scope>
    <source>
        <strain evidence="10 11">DSM 45997</strain>
    </source>
</reference>
<comment type="similarity">
    <text evidence="7">Belongs to the MptA/B family.</text>
</comment>
<protein>
    <recommendedName>
        <fullName evidence="12">Alpha 1,6 mannopyranosyltransferase</fullName>
    </recommendedName>
</protein>
<evidence type="ECO:0000256" key="9">
    <source>
        <dbReference type="SAM" id="Phobius"/>
    </source>
</evidence>
<evidence type="ECO:0000256" key="6">
    <source>
        <dbReference type="ARBA" id="ARBA00023136"/>
    </source>
</evidence>
<feature type="transmembrane region" description="Helical" evidence="9">
    <location>
        <begin position="229"/>
        <end position="246"/>
    </location>
</feature>
<feature type="transmembrane region" description="Helical" evidence="9">
    <location>
        <begin position="516"/>
        <end position="537"/>
    </location>
</feature>
<keyword evidence="2" id="KW-0328">Glycosyltransferase</keyword>
<dbReference type="InterPro" id="IPR049829">
    <property type="entry name" value="MptA/B-like"/>
</dbReference>
<feature type="transmembrane region" description="Helical" evidence="9">
    <location>
        <begin position="55"/>
        <end position="74"/>
    </location>
</feature>
<evidence type="ECO:0000256" key="1">
    <source>
        <dbReference type="ARBA" id="ARBA00004141"/>
    </source>
</evidence>
<feature type="transmembrane region" description="Helical" evidence="9">
    <location>
        <begin position="455"/>
        <end position="474"/>
    </location>
</feature>
<evidence type="ECO:0000256" key="2">
    <source>
        <dbReference type="ARBA" id="ARBA00022676"/>
    </source>
</evidence>
<evidence type="ECO:0000256" key="4">
    <source>
        <dbReference type="ARBA" id="ARBA00022692"/>
    </source>
</evidence>
<feature type="transmembrane region" description="Helical" evidence="9">
    <location>
        <begin position="392"/>
        <end position="413"/>
    </location>
</feature>
<keyword evidence="6 9" id="KW-0472">Membrane</keyword>
<dbReference type="Proteomes" id="UP001218071">
    <property type="component" value="Chromosome"/>
</dbReference>
<keyword evidence="11" id="KW-1185">Reference proteome</keyword>
<name>A0ABY7UK23_9CORY</name>
<evidence type="ECO:0008006" key="12">
    <source>
        <dbReference type="Google" id="ProtNLM"/>
    </source>
</evidence>
<proteinExistence type="inferred from homology"/>
<sequence>MTTPPASRRPRTSVAGELPRMGHPGSRSAQLHVSGRTATLAGPPRERARFQALRLLGLVGTMLIALGAVGGGALPVVENPWFRGPLGALMSPMMLASSSLVLVGTGCLVAAWLCMAPFVGASAGPPRIDAPVVLRTFIAWVLPLMATAPLFTQDIYSYLANGSIVRQGLDPYSAGPVELLGVDHHLARSVPFIWAHSPSPYGPVALGIAGAISSLTGDSIFWGVLDHRVVSVAGILAAAWGIAALARRCGVAVPAALWLGVLNPLTVLHLVGGIHNEAVMMGFVLVGFEVGLRGIDALPRTRGWVLVAASGVLLSCAGLVKVSGFVGLGFTGMALARALRIDGRLRGPAALGAAAAVQAAALLATSVAVSLGTGIGFGWVTGQGGAASIRSWLSLTTDIGVASGALGMLLGLGDHTGAMLTVTRSAGLAVAAAFMARMLWATYRGAIHPVGGLGVATLVLVVLFPVVHPWYPLWAILPMAAWANRLFFRASVAGYSALVSFLVLPRGLRLQPPAIATIYGCAIVGFALLVACVWLVFRVRGRARSTLKVHE</sequence>
<evidence type="ECO:0000256" key="3">
    <source>
        <dbReference type="ARBA" id="ARBA00022679"/>
    </source>
</evidence>
<feature type="transmembrane region" description="Helical" evidence="9">
    <location>
        <begin position="425"/>
        <end position="443"/>
    </location>
</feature>
<gene>
    <name evidence="10" type="ORF">CJEDD_06785</name>
</gene>
<feature type="transmembrane region" description="Helical" evidence="9">
    <location>
        <begin position="94"/>
        <end position="120"/>
    </location>
</feature>
<evidence type="ECO:0000256" key="5">
    <source>
        <dbReference type="ARBA" id="ARBA00022989"/>
    </source>
</evidence>
<evidence type="ECO:0000313" key="11">
    <source>
        <dbReference type="Proteomes" id="UP001218071"/>
    </source>
</evidence>
<feature type="transmembrane region" description="Helical" evidence="9">
    <location>
        <begin position="252"/>
        <end position="271"/>
    </location>
</feature>
<evidence type="ECO:0000256" key="7">
    <source>
        <dbReference type="ARBA" id="ARBA00043987"/>
    </source>
</evidence>
<comment type="subcellular location">
    <subcellularLocation>
        <location evidence="1">Membrane</location>
        <topology evidence="1">Multi-pass membrane protein</topology>
    </subcellularLocation>
</comment>
<dbReference type="EMBL" id="CP063194">
    <property type="protein sequence ID" value="WCZ38957.1"/>
    <property type="molecule type" value="Genomic_DNA"/>
</dbReference>
<feature type="transmembrane region" description="Helical" evidence="9">
    <location>
        <begin position="351"/>
        <end position="380"/>
    </location>
</feature>
<dbReference type="NCBIfam" id="NF038066">
    <property type="entry name" value="MptB"/>
    <property type="match status" value="1"/>
</dbReference>
<organism evidence="10 11">
    <name type="scientific">Corynebacterium jeddahense</name>
    <dbReference type="NCBI Taxonomy" id="1414719"/>
    <lineage>
        <taxon>Bacteria</taxon>
        <taxon>Bacillati</taxon>
        <taxon>Actinomycetota</taxon>
        <taxon>Actinomycetes</taxon>
        <taxon>Mycobacteriales</taxon>
        <taxon>Corynebacteriaceae</taxon>
        <taxon>Corynebacterium</taxon>
    </lineage>
</organism>
<feature type="transmembrane region" description="Helical" evidence="9">
    <location>
        <begin position="304"/>
        <end position="330"/>
    </location>
</feature>
<keyword evidence="4 9" id="KW-0812">Transmembrane</keyword>